<feature type="non-terminal residue" evidence="1">
    <location>
        <position position="1"/>
    </location>
</feature>
<evidence type="ECO:0000313" key="2">
    <source>
        <dbReference type="Proteomes" id="UP001432027"/>
    </source>
</evidence>
<comment type="caution">
    <text evidence="1">The sequence shown here is derived from an EMBL/GenBank/DDBJ whole genome shotgun (WGS) entry which is preliminary data.</text>
</comment>
<dbReference type="Proteomes" id="UP001432027">
    <property type="component" value="Unassembled WGS sequence"/>
</dbReference>
<keyword evidence="2" id="KW-1185">Reference proteome</keyword>
<evidence type="ECO:0008006" key="3">
    <source>
        <dbReference type="Google" id="ProtNLM"/>
    </source>
</evidence>
<dbReference type="AlphaFoldDB" id="A0AAV5U8K3"/>
<organism evidence="1 2">
    <name type="scientific">Pristionchus entomophagus</name>
    <dbReference type="NCBI Taxonomy" id="358040"/>
    <lineage>
        <taxon>Eukaryota</taxon>
        <taxon>Metazoa</taxon>
        <taxon>Ecdysozoa</taxon>
        <taxon>Nematoda</taxon>
        <taxon>Chromadorea</taxon>
        <taxon>Rhabditida</taxon>
        <taxon>Rhabditina</taxon>
        <taxon>Diplogasteromorpha</taxon>
        <taxon>Diplogasteroidea</taxon>
        <taxon>Neodiplogasteridae</taxon>
        <taxon>Pristionchus</taxon>
    </lineage>
</organism>
<sequence>LFSLLSLLFSSTPHRHSRVVVRTKSTASAPRHVRLSADRWKGSCALVYAVIQSASVWRDSSVMRTVAASLRLSVERVEIIM</sequence>
<gene>
    <name evidence="1" type="ORF">PENTCL1PPCAC_24628</name>
</gene>
<reference evidence="1" key="1">
    <citation type="submission" date="2023-10" db="EMBL/GenBank/DDBJ databases">
        <title>Genome assembly of Pristionchus species.</title>
        <authorList>
            <person name="Yoshida K."/>
            <person name="Sommer R.J."/>
        </authorList>
    </citation>
    <scope>NUCLEOTIDE SEQUENCE</scope>
    <source>
        <strain evidence="1">RS0144</strain>
    </source>
</reference>
<dbReference type="EMBL" id="BTSX01000005">
    <property type="protein sequence ID" value="GMT02454.1"/>
    <property type="molecule type" value="Genomic_DNA"/>
</dbReference>
<feature type="non-terminal residue" evidence="1">
    <location>
        <position position="81"/>
    </location>
</feature>
<evidence type="ECO:0000313" key="1">
    <source>
        <dbReference type="EMBL" id="GMT02454.1"/>
    </source>
</evidence>
<name>A0AAV5U8K3_9BILA</name>
<protein>
    <recommendedName>
        <fullName evidence="3">Ribosomal protein</fullName>
    </recommendedName>
</protein>
<accession>A0AAV5U8K3</accession>
<proteinExistence type="predicted"/>